<dbReference type="Proteomes" id="UP000823775">
    <property type="component" value="Unassembled WGS sequence"/>
</dbReference>
<evidence type="ECO:0008006" key="7">
    <source>
        <dbReference type="Google" id="ProtNLM"/>
    </source>
</evidence>
<evidence type="ECO:0000256" key="2">
    <source>
        <dbReference type="ARBA" id="ARBA00022692"/>
    </source>
</evidence>
<keyword evidence="3" id="KW-1133">Transmembrane helix</keyword>
<proteinExistence type="predicted"/>
<keyword evidence="4" id="KW-0472">Membrane</keyword>
<dbReference type="PANTHER" id="PTHR21389:SF0">
    <property type="entry name" value="ETOPOSIDE-INDUCED PROTEIN 2.4 HOMOLOG"/>
    <property type="match status" value="1"/>
</dbReference>
<name>A0ABS8UJN1_DATST</name>
<comment type="caution">
    <text evidence="5">The sequence shown here is derived from an EMBL/GenBank/DDBJ whole genome shotgun (WGS) entry which is preliminary data.</text>
</comment>
<accession>A0ABS8UJN1</accession>
<gene>
    <name evidence="5" type="ORF">HAX54_016759</name>
</gene>
<sequence length="113" mass="12645">MLPCPAVAQLPSLIRSVGIFLSSSVMESIGPLAGTVRSKSKQALLLWLDGVREACCLHRVIIYSLRSKQLAIRTGQCFLLNGFIFLGRYSVESSRRHYYCKRKKTGFQLHCAP</sequence>
<keyword evidence="2" id="KW-0812">Transmembrane</keyword>
<evidence type="ECO:0000256" key="3">
    <source>
        <dbReference type="ARBA" id="ARBA00022989"/>
    </source>
</evidence>
<evidence type="ECO:0000256" key="4">
    <source>
        <dbReference type="ARBA" id="ARBA00023136"/>
    </source>
</evidence>
<dbReference type="PANTHER" id="PTHR21389">
    <property type="entry name" value="P53 INDUCED PROTEIN"/>
    <property type="match status" value="1"/>
</dbReference>
<reference evidence="5 6" key="1">
    <citation type="journal article" date="2021" name="BMC Genomics">
        <title>Datura genome reveals duplications of psychoactive alkaloid biosynthetic genes and high mutation rate following tissue culture.</title>
        <authorList>
            <person name="Rajewski A."/>
            <person name="Carter-House D."/>
            <person name="Stajich J."/>
            <person name="Litt A."/>
        </authorList>
    </citation>
    <scope>NUCLEOTIDE SEQUENCE [LARGE SCALE GENOMIC DNA]</scope>
    <source>
        <strain evidence="5">AR-01</strain>
    </source>
</reference>
<organism evidence="5 6">
    <name type="scientific">Datura stramonium</name>
    <name type="common">Jimsonweed</name>
    <name type="synonym">Common thornapple</name>
    <dbReference type="NCBI Taxonomy" id="4076"/>
    <lineage>
        <taxon>Eukaryota</taxon>
        <taxon>Viridiplantae</taxon>
        <taxon>Streptophyta</taxon>
        <taxon>Embryophyta</taxon>
        <taxon>Tracheophyta</taxon>
        <taxon>Spermatophyta</taxon>
        <taxon>Magnoliopsida</taxon>
        <taxon>eudicotyledons</taxon>
        <taxon>Gunneridae</taxon>
        <taxon>Pentapetalae</taxon>
        <taxon>asterids</taxon>
        <taxon>lamiids</taxon>
        <taxon>Solanales</taxon>
        <taxon>Solanaceae</taxon>
        <taxon>Solanoideae</taxon>
        <taxon>Datureae</taxon>
        <taxon>Datura</taxon>
    </lineage>
</organism>
<dbReference type="EMBL" id="JACEIK010002090">
    <property type="protein sequence ID" value="MCD9559034.1"/>
    <property type="molecule type" value="Genomic_DNA"/>
</dbReference>
<evidence type="ECO:0000313" key="5">
    <source>
        <dbReference type="EMBL" id="MCD9559034.1"/>
    </source>
</evidence>
<evidence type="ECO:0000256" key="1">
    <source>
        <dbReference type="ARBA" id="ARBA00004141"/>
    </source>
</evidence>
<comment type="subcellular location">
    <subcellularLocation>
        <location evidence="1">Membrane</location>
        <topology evidence="1">Multi-pass membrane protein</topology>
    </subcellularLocation>
</comment>
<protein>
    <recommendedName>
        <fullName evidence="7">Secreted protein</fullName>
    </recommendedName>
</protein>
<keyword evidence="6" id="KW-1185">Reference proteome</keyword>
<evidence type="ECO:0000313" key="6">
    <source>
        <dbReference type="Proteomes" id="UP000823775"/>
    </source>
</evidence>